<keyword evidence="2" id="KW-0963">Cytoplasm</keyword>
<dbReference type="PANTHER" id="PTHR21331:SF2">
    <property type="entry name" value="BRCA1-ASSOCIATED ATM ACTIVATOR 1"/>
    <property type="match status" value="1"/>
</dbReference>
<dbReference type="GO" id="GO:0005737">
    <property type="term" value="C:cytoplasm"/>
    <property type="evidence" value="ECO:0007669"/>
    <property type="project" value="UniProtKB-SubCell"/>
</dbReference>
<comment type="similarity">
    <text evidence="3">Belongs to the BRAT1 family.</text>
</comment>
<dbReference type="AlphaFoldDB" id="A0A163KRP3"/>
<dbReference type="Proteomes" id="UP000078561">
    <property type="component" value="Unassembled WGS sequence"/>
</dbReference>
<proteinExistence type="inferred from homology"/>
<dbReference type="InterPro" id="IPR038904">
    <property type="entry name" value="BRAT1"/>
</dbReference>
<evidence type="ECO:0000256" key="3">
    <source>
        <dbReference type="ARBA" id="ARBA00061308"/>
    </source>
</evidence>
<dbReference type="EMBL" id="LT551915">
    <property type="protein sequence ID" value="SAL97779.1"/>
    <property type="molecule type" value="Genomic_DNA"/>
</dbReference>
<comment type="subcellular location">
    <subcellularLocation>
        <location evidence="1">Cytoplasm</location>
    </subcellularLocation>
</comment>
<evidence type="ECO:0000313" key="5">
    <source>
        <dbReference type="Proteomes" id="UP000078561"/>
    </source>
</evidence>
<dbReference type="InterPro" id="IPR016024">
    <property type="entry name" value="ARM-type_fold"/>
</dbReference>
<dbReference type="GO" id="GO:0006974">
    <property type="term" value="P:DNA damage response"/>
    <property type="evidence" value="ECO:0007669"/>
    <property type="project" value="InterPro"/>
</dbReference>
<name>A0A163KRP3_ABSGL</name>
<evidence type="ECO:0000256" key="2">
    <source>
        <dbReference type="ARBA" id="ARBA00022490"/>
    </source>
</evidence>
<dbReference type="InParanoid" id="A0A163KRP3"/>
<dbReference type="SUPFAM" id="SSF48371">
    <property type="entry name" value="ARM repeat"/>
    <property type="match status" value="2"/>
</dbReference>
<evidence type="ECO:0000313" key="4">
    <source>
        <dbReference type="EMBL" id="SAL97779.1"/>
    </source>
</evidence>
<dbReference type="GO" id="GO:0005634">
    <property type="term" value="C:nucleus"/>
    <property type="evidence" value="ECO:0007669"/>
    <property type="project" value="TreeGrafter"/>
</dbReference>
<organism evidence="4">
    <name type="scientific">Absidia glauca</name>
    <name type="common">Pin mould</name>
    <dbReference type="NCBI Taxonomy" id="4829"/>
    <lineage>
        <taxon>Eukaryota</taxon>
        <taxon>Fungi</taxon>
        <taxon>Fungi incertae sedis</taxon>
        <taxon>Mucoromycota</taxon>
        <taxon>Mucoromycotina</taxon>
        <taxon>Mucoromycetes</taxon>
        <taxon>Mucorales</taxon>
        <taxon>Cunninghamellaceae</taxon>
        <taxon>Absidia</taxon>
    </lineage>
</organism>
<dbReference type="Gene3D" id="1.25.10.10">
    <property type="entry name" value="Leucine-rich Repeat Variant"/>
    <property type="match status" value="2"/>
</dbReference>
<dbReference type="PANTHER" id="PTHR21331">
    <property type="entry name" value="BRCA1-ASSOCIATED ATM ACTIVATOR 1"/>
    <property type="match status" value="1"/>
</dbReference>
<reference evidence="4" key="1">
    <citation type="submission" date="2016-04" db="EMBL/GenBank/DDBJ databases">
        <authorList>
            <person name="Evans L.H."/>
            <person name="Alamgir A."/>
            <person name="Owens N."/>
            <person name="Weber N.D."/>
            <person name="Virtaneva K."/>
            <person name="Barbian K."/>
            <person name="Babar A."/>
            <person name="Rosenke K."/>
        </authorList>
    </citation>
    <scope>NUCLEOTIDE SEQUENCE [LARGE SCALE GENOMIC DNA]</scope>
    <source>
        <strain evidence="4">CBS 101.48</strain>
    </source>
</reference>
<protein>
    <submittedName>
        <fullName evidence="4">Uncharacterized protein</fullName>
    </submittedName>
</protein>
<gene>
    <name evidence="4" type="primary">ABSGL_03288.1 scaffold 4286</name>
</gene>
<dbReference type="InterPro" id="IPR011989">
    <property type="entry name" value="ARM-like"/>
</dbReference>
<keyword evidence="5" id="KW-1185">Reference proteome</keyword>
<accession>A0A163KRP3</accession>
<sequence>MNVNASIERVEHLVRAIPLMSKTIVDDTLYEKVLTILVGFLDSHPTHAQYLTDWQSLAILQQASARKGACEEPEQDYRVLSLCMRLLGKWISKGNNDLFEELEQHHGGLLTLMVSGLRTSEPALRCACLEACQGLIHVSQGIEWLLRNENVKSLIALSLMDESIYVVTQGCRFYLALIEQEQHSVQTKQLCQHMDPSVPIKHFLDQRDHPALLMAALEFCWTFANSSCPSVFQYLARTHLLIALPHLVQLKTSNRLVRKRVIEILSTLFRHSPSPLQLLTTTNATSEDSIAQTYIFVRGISTTMMIDHPTSMDDVCTGVELLQVSLELLARQARTSSSVTENVDSCKDTLMRLLDTNHTQMQKVAQLMNKASRPVFLQRKLVQGVLRTLHSLVVMFPSELKMADPLEAGLQVLSNPSFTSDQRLLKVCLQLILASLHCQSSLMSSAELQPVFYKFMALLIGLLDNDGLDSQNLILVLSTLHELLGHKSFESYLLHDQNMKRPLMSAIRIKFVDVEWDVRDAMIEFVGGLFATKEENKMDFAISLDLPLLVLDRIKDQEPYVRASALKTVQMMMTTGPGWRFIQQHERLRTLSRTLPRLLYDTEAFVRRATLDAMSCLVAHRSCEGLLLAPPDTTDQKDSLSSDTLAMLMNDDDIEVRIRLCQLLDHLWQLKIHEKEQNKRTTSRNPSSSYFYTLKGDYWLLESIKDGQRMVRMEAIKVIERIMATTPSNEDDRKRRHMTDEDDEDTAFMKQLDGLDLAHLKRTIDPEDLYQEAFEINPTMMTQRTDPTDDAHLLDCY</sequence>
<dbReference type="STRING" id="4829.A0A163KRP3"/>
<dbReference type="OMA" id="FLDTEWD"/>
<evidence type="ECO:0000256" key="1">
    <source>
        <dbReference type="ARBA" id="ARBA00004496"/>
    </source>
</evidence>
<dbReference type="OrthoDB" id="10057956at2759"/>